<organism evidence="4 5">
    <name type="scientific">Zostera marina</name>
    <name type="common">Eelgrass</name>
    <dbReference type="NCBI Taxonomy" id="29655"/>
    <lineage>
        <taxon>Eukaryota</taxon>
        <taxon>Viridiplantae</taxon>
        <taxon>Streptophyta</taxon>
        <taxon>Embryophyta</taxon>
        <taxon>Tracheophyta</taxon>
        <taxon>Spermatophyta</taxon>
        <taxon>Magnoliopsida</taxon>
        <taxon>Liliopsida</taxon>
        <taxon>Zosteraceae</taxon>
        <taxon>Zostera</taxon>
    </lineage>
</organism>
<dbReference type="Proteomes" id="UP000036987">
    <property type="component" value="Unassembled WGS sequence"/>
</dbReference>
<dbReference type="STRING" id="29655.A0A0K9NL03"/>
<accession>A0A0K9NL03</accession>
<dbReference type="InterPro" id="IPR018033">
    <property type="entry name" value="Deacylase_DtdA_archaea"/>
</dbReference>
<dbReference type="AlphaFoldDB" id="A0A0K9NL03"/>
<dbReference type="FunFam" id="3.40.630.50:FF:000001">
    <property type="entry name" value="D-aminoacyl-tRNA deacylase"/>
    <property type="match status" value="1"/>
</dbReference>
<gene>
    <name evidence="4" type="ORF">ZOSMA_93G00940</name>
</gene>
<comment type="caution">
    <text evidence="4">The sequence shown here is derived from an EMBL/GenBank/DDBJ whole genome shotgun (WGS) entry which is preliminary data.</text>
</comment>
<dbReference type="InterPro" id="IPR007508">
    <property type="entry name" value="DtdA"/>
</dbReference>
<dbReference type="Pfam" id="PF04414">
    <property type="entry name" value="tRNA_deacylase"/>
    <property type="match status" value="1"/>
</dbReference>
<dbReference type="GO" id="GO:0051499">
    <property type="term" value="F:D-aminoacyl-tRNA deacylase activity"/>
    <property type="evidence" value="ECO:0000318"/>
    <property type="project" value="GO_Central"/>
</dbReference>
<reference evidence="5" key="1">
    <citation type="journal article" date="2016" name="Nature">
        <title>The genome of the seagrass Zostera marina reveals angiosperm adaptation to the sea.</title>
        <authorList>
            <person name="Olsen J.L."/>
            <person name="Rouze P."/>
            <person name="Verhelst B."/>
            <person name="Lin Y.-C."/>
            <person name="Bayer T."/>
            <person name="Collen J."/>
            <person name="Dattolo E."/>
            <person name="De Paoli E."/>
            <person name="Dittami S."/>
            <person name="Maumus F."/>
            <person name="Michel G."/>
            <person name="Kersting A."/>
            <person name="Lauritano C."/>
            <person name="Lohaus R."/>
            <person name="Toepel M."/>
            <person name="Tonon T."/>
            <person name="Vanneste K."/>
            <person name="Amirebrahimi M."/>
            <person name="Brakel J."/>
            <person name="Bostroem C."/>
            <person name="Chovatia M."/>
            <person name="Grimwood J."/>
            <person name="Jenkins J.W."/>
            <person name="Jueterbock A."/>
            <person name="Mraz A."/>
            <person name="Stam W.T."/>
            <person name="Tice H."/>
            <person name="Bornberg-Bauer E."/>
            <person name="Green P.J."/>
            <person name="Pearson G.A."/>
            <person name="Procaccini G."/>
            <person name="Duarte C.M."/>
            <person name="Schmutz J."/>
            <person name="Reusch T.B.H."/>
            <person name="Van de Peer Y."/>
        </authorList>
    </citation>
    <scope>NUCLEOTIDE SEQUENCE [LARGE SCALE GENOMIC DNA]</scope>
    <source>
        <strain evidence="5">cv. Finnish</strain>
    </source>
</reference>
<keyword evidence="1" id="KW-0479">Metal-binding</keyword>
<dbReference type="GO" id="GO:0019478">
    <property type="term" value="P:D-amino acid catabolic process"/>
    <property type="evidence" value="ECO:0007669"/>
    <property type="project" value="InterPro"/>
</dbReference>
<evidence type="ECO:0000256" key="1">
    <source>
        <dbReference type="ARBA" id="ARBA00022723"/>
    </source>
</evidence>
<protein>
    <submittedName>
        <fullName evidence="4">D-aminoacyl-tRNA deacylase</fullName>
    </submittedName>
</protein>
<name>A0A0K9NL03_ZOSMR</name>
<evidence type="ECO:0000313" key="5">
    <source>
        <dbReference type="Proteomes" id="UP000036987"/>
    </source>
</evidence>
<dbReference type="SUPFAM" id="SSF142535">
    <property type="entry name" value="AF0625-like"/>
    <property type="match status" value="1"/>
</dbReference>
<dbReference type="Gene3D" id="3.40.630.50">
    <property type="entry name" value="AF0625-like"/>
    <property type="match status" value="1"/>
</dbReference>
<evidence type="ECO:0000313" key="4">
    <source>
        <dbReference type="EMBL" id="KMZ56630.1"/>
    </source>
</evidence>
<keyword evidence="3" id="KW-0862">Zinc</keyword>
<proteinExistence type="predicted"/>
<evidence type="ECO:0000256" key="3">
    <source>
        <dbReference type="ARBA" id="ARBA00022833"/>
    </source>
</evidence>
<dbReference type="PANTHER" id="PTHR34667:SF6">
    <property type="entry name" value="OS08G0339200 PROTEIN"/>
    <property type="match status" value="1"/>
</dbReference>
<dbReference type="Gene3D" id="3.40.50.10700">
    <property type="entry name" value="AF0625-like"/>
    <property type="match status" value="1"/>
</dbReference>
<dbReference type="PIRSF" id="PIRSF016210">
    <property type="entry name" value="UCP016210"/>
    <property type="match status" value="1"/>
</dbReference>
<dbReference type="EMBL" id="LFYR01002156">
    <property type="protein sequence ID" value="KMZ56630.1"/>
    <property type="molecule type" value="Genomic_DNA"/>
</dbReference>
<keyword evidence="2" id="KW-0378">Hydrolase</keyword>
<sequence length="319" mass="35000">MVFLVVATTTDPASYGPADAFLAMPGWKPVDPSPIEGIEETFRNGKFVVLKHNRGIVEEDDLDRRWKDSTGEVVEELVFLSKHTSAANTPAITVHPIGVPHLSDSDTPPQGGKPGWAVPPNPRIGPWLRLLKKIAEDRGLVPEFEITLEATHHGPVVSTRTLFVEIGSTDEYWRRQDAAEAVAQLLWEGLGLDGGNGVGAWESRDDRRNKVLLGIGGGHYVPRQMDIVRKEGVWVGHLLSGYSLPMVDPGKQKPANPSSVGGTWKASIRASFQATRLAFPEGEIVAFMDHKSFKSWQKNAITSFLAEENIRVGKLADFI</sequence>
<dbReference type="GO" id="GO:0046872">
    <property type="term" value="F:metal ion binding"/>
    <property type="evidence" value="ECO:0007669"/>
    <property type="project" value="UniProtKB-KW"/>
</dbReference>
<evidence type="ECO:0000256" key="2">
    <source>
        <dbReference type="ARBA" id="ARBA00022801"/>
    </source>
</evidence>
<dbReference type="PANTHER" id="PTHR34667">
    <property type="entry name" value="D-AMINOACYL-TRNA DEACYLASE"/>
    <property type="match status" value="1"/>
</dbReference>
<dbReference type="OMA" id="VHSHTTF"/>
<dbReference type="OrthoDB" id="192183at2759"/>
<keyword evidence="5" id="KW-1185">Reference proteome</keyword>